<dbReference type="AlphaFoldDB" id="A0A4Q2RY67"/>
<reference evidence="6 7" key="1">
    <citation type="submission" date="2019-01" db="EMBL/GenBank/DDBJ databases">
        <authorList>
            <person name="Deng T."/>
        </authorList>
    </citation>
    <scope>NUCLEOTIDE SEQUENCE [LARGE SCALE GENOMIC DNA]</scope>
    <source>
        <strain evidence="6 7">F8825</strain>
    </source>
</reference>
<dbReference type="NCBIfam" id="TIGR03418">
    <property type="entry name" value="chol_sulf_TF"/>
    <property type="match status" value="1"/>
</dbReference>
<evidence type="ECO:0000313" key="6">
    <source>
        <dbReference type="EMBL" id="RYB92869.1"/>
    </source>
</evidence>
<dbReference type="Gene3D" id="3.40.190.10">
    <property type="entry name" value="Periplasmic binding protein-like II"/>
    <property type="match status" value="2"/>
</dbReference>
<evidence type="ECO:0000256" key="1">
    <source>
        <dbReference type="ARBA" id="ARBA00009437"/>
    </source>
</evidence>
<dbReference type="OrthoDB" id="9794694at2"/>
<sequence>MRERPVDLGWMRVFVEATRQGSLTAAANVLNMSQPAISYHIRRAEEEVGVALFERVHRGVELTPAGRQLFEIARRAVGDVDDAVRGFHAERDRGTIRLLTDYAFSALWLMPRMHAVRQLHPELDIQIVATQRFQQTRLGENEIAVVFGAKSDVKADALLLVPEVVTPVCTPAFAERNGPFDDPSSLARSTLIHLDSPSQAPWFEWTTYLSHFGAKREAQAGHVDLTFNTYSLVVQAALTGQGIAIGWEGLVDASMASGVLRAVGPTLEAKGRGYWLVAPDQPGGHVEWLAKWLVSEAKDNGWSAGV</sequence>
<dbReference type="Proteomes" id="UP000291088">
    <property type="component" value="Unassembled WGS sequence"/>
</dbReference>
<dbReference type="PROSITE" id="PS50931">
    <property type="entry name" value="HTH_LYSR"/>
    <property type="match status" value="1"/>
</dbReference>
<dbReference type="PRINTS" id="PR00039">
    <property type="entry name" value="HTHLYSR"/>
</dbReference>
<feature type="domain" description="HTH lysR-type" evidence="5">
    <location>
        <begin position="6"/>
        <end position="63"/>
    </location>
</feature>
<comment type="similarity">
    <text evidence="1">Belongs to the LysR transcriptional regulatory family.</text>
</comment>
<name>A0A4Q2RY67_9HYPH</name>
<keyword evidence="3" id="KW-0238">DNA-binding</keyword>
<proteinExistence type="inferred from homology"/>
<dbReference type="Pfam" id="PF03466">
    <property type="entry name" value="LysR_substrate"/>
    <property type="match status" value="1"/>
</dbReference>
<dbReference type="InterPro" id="IPR000847">
    <property type="entry name" value="LysR_HTH_N"/>
</dbReference>
<dbReference type="SUPFAM" id="SSF53850">
    <property type="entry name" value="Periplasmic binding protein-like II"/>
    <property type="match status" value="1"/>
</dbReference>
<keyword evidence="4" id="KW-0804">Transcription</keyword>
<dbReference type="Pfam" id="PF00126">
    <property type="entry name" value="HTH_1"/>
    <property type="match status" value="1"/>
</dbReference>
<organism evidence="6 7">
    <name type="scientific">Ciceribacter ferrooxidans</name>
    <dbReference type="NCBI Taxonomy" id="2509717"/>
    <lineage>
        <taxon>Bacteria</taxon>
        <taxon>Pseudomonadati</taxon>
        <taxon>Pseudomonadota</taxon>
        <taxon>Alphaproteobacteria</taxon>
        <taxon>Hyphomicrobiales</taxon>
        <taxon>Rhizobiaceae</taxon>
        <taxon>Ciceribacter</taxon>
    </lineage>
</organism>
<keyword evidence="7" id="KW-1185">Reference proteome</keyword>
<comment type="caution">
    <text evidence="6">The sequence shown here is derived from an EMBL/GenBank/DDBJ whole genome shotgun (WGS) entry which is preliminary data.</text>
</comment>
<dbReference type="InterPro" id="IPR058163">
    <property type="entry name" value="LysR-type_TF_proteobact-type"/>
</dbReference>
<dbReference type="SUPFAM" id="SSF46785">
    <property type="entry name" value="Winged helix' DNA-binding domain"/>
    <property type="match status" value="1"/>
</dbReference>
<accession>A0A4Q2RY67</accession>
<evidence type="ECO:0000256" key="4">
    <source>
        <dbReference type="ARBA" id="ARBA00023163"/>
    </source>
</evidence>
<keyword evidence="2" id="KW-0805">Transcription regulation</keyword>
<dbReference type="GO" id="GO:0043565">
    <property type="term" value="F:sequence-specific DNA binding"/>
    <property type="evidence" value="ECO:0007669"/>
    <property type="project" value="TreeGrafter"/>
</dbReference>
<dbReference type="RefSeq" id="WP_129334675.1">
    <property type="nucleotide sequence ID" value="NZ_SDVB01000425.1"/>
</dbReference>
<evidence type="ECO:0000313" key="7">
    <source>
        <dbReference type="Proteomes" id="UP000291088"/>
    </source>
</evidence>
<dbReference type="Gene3D" id="1.10.10.10">
    <property type="entry name" value="Winged helix-like DNA-binding domain superfamily/Winged helix DNA-binding domain"/>
    <property type="match status" value="1"/>
</dbReference>
<dbReference type="InterPro" id="IPR005119">
    <property type="entry name" value="LysR_subst-bd"/>
</dbReference>
<dbReference type="PANTHER" id="PTHR30537:SF26">
    <property type="entry name" value="GLYCINE CLEAVAGE SYSTEM TRANSCRIPTIONAL ACTIVATOR"/>
    <property type="match status" value="1"/>
</dbReference>
<dbReference type="GO" id="GO:0006351">
    <property type="term" value="P:DNA-templated transcription"/>
    <property type="evidence" value="ECO:0007669"/>
    <property type="project" value="TreeGrafter"/>
</dbReference>
<dbReference type="FunFam" id="1.10.10.10:FF:000001">
    <property type="entry name" value="LysR family transcriptional regulator"/>
    <property type="match status" value="1"/>
</dbReference>
<dbReference type="PANTHER" id="PTHR30537">
    <property type="entry name" value="HTH-TYPE TRANSCRIPTIONAL REGULATOR"/>
    <property type="match status" value="1"/>
</dbReference>
<dbReference type="GO" id="GO:0003700">
    <property type="term" value="F:DNA-binding transcription factor activity"/>
    <property type="evidence" value="ECO:0007669"/>
    <property type="project" value="InterPro"/>
</dbReference>
<dbReference type="InterPro" id="IPR036390">
    <property type="entry name" value="WH_DNA-bd_sf"/>
</dbReference>
<evidence type="ECO:0000259" key="5">
    <source>
        <dbReference type="PROSITE" id="PS50931"/>
    </source>
</evidence>
<protein>
    <submittedName>
        <fullName evidence="6">LysR family transcriptional regulator</fullName>
    </submittedName>
</protein>
<dbReference type="InterPro" id="IPR036388">
    <property type="entry name" value="WH-like_DNA-bd_sf"/>
</dbReference>
<dbReference type="EMBL" id="SDVB01000425">
    <property type="protein sequence ID" value="RYB92869.1"/>
    <property type="molecule type" value="Genomic_DNA"/>
</dbReference>
<evidence type="ECO:0000256" key="2">
    <source>
        <dbReference type="ARBA" id="ARBA00023015"/>
    </source>
</evidence>
<evidence type="ECO:0000256" key="3">
    <source>
        <dbReference type="ARBA" id="ARBA00023125"/>
    </source>
</evidence>
<dbReference type="InterPro" id="IPR017786">
    <property type="entry name" value="TF_choline_sulphate-util"/>
</dbReference>
<gene>
    <name evidence="6" type="ORF">EUU22_25030</name>
</gene>